<dbReference type="AlphaFoldDB" id="A0AAW4UFU0"/>
<proteinExistence type="predicted"/>
<accession>A0AAW4UFU0</accession>
<dbReference type="RefSeq" id="WP_306781255.1">
    <property type="nucleotide sequence ID" value="NZ_JAJCJK010000056.1"/>
</dbReference>
<reference evidence="1" key="1">
    <citation type="submission" date="2021-10" db="EMBL/GenBank/DDBJ databases">
        <title>Collection of gut derived symbiotic bacterial strains cultured from healthy donors.</title>
        <authorList>
            <person name="Lin H."/>
            <person name="Littmann E."/>
            <person name="Kohout C."/>
            <person name="Pamer E.G."/>
        </authorList>
    </citation>
    <scope>NUCLEOTIDE SEQUENCE</scope>
    <source>
        <strain evidence="1">DFI.9.42</strain>
    </source>
</reference>
<evidence type="ECO:0000313" key="1">
    <source>
        <dbReference type="EMBL" id="MCB6939824.1"/>
    </source>
</evidence>
<gene>
    <name evidence="1" type="ORF">LIZ56_15670</name>
</gene>
<sequence>VPHNISSITQSNFSSACPSAFWKFLEEYFRSKYVIFEFKNYKDVITQKEIYTTEKYLYAKALRCVAIIVSCNGSDENAKKAIKGTLRENGKLILNLSNRDLSNMLEYELNGNLASEYLYNVLDEMLIELEK</sequence>
<dbReference type="Proteomes" id="UP001197684">
    <property type="component" value="Unassembled WGS sequence"/>
</dbReference>
<dbReference type="EMBL" id="JAJCJK010000056">
    <property type="protein sequence ID" value="MCB6939824.1"/>
    <property type="molecule type" value="Genomic_DNA"/>
</dbReference>
<feature type="non-terminal residue" evidence="1">
    <location>
        <position position="1"/>
    </location>
</feature>
<comment type="caution">
    <text evidence="1">The sequence shown here is derived from an EMBL/GenBank/DDBJ whole genome shotgun (WGS) entry which is preliminary data.</text>
</comment>
<protein>
    <recommendedName>
        <fullName evidence="3">SIR2-like domain-containing protein</fullName>
    </recommendedName>
</protein>
<name>A0AAW4UFU0_9FIRM</name>
<organism evidence="1 2">
    <name type="scientific">Agathobacter rectalis</name>
    <dbReference type="NCBI Taxonomy" id="39491"/>
    <lineage>
        <taxon>Bacteria</taxon>
        <taxon>Bacillati</taxon>
        <taxon>Bacillota</taxon>
        <taxon>Clostridia</taxon>
        <taxon>Lachnospirales</taxon>
        <taxon>Lachnospiraceae</taxon>
        <taxon>Agathobacter</taxon>
    </lineage>
</organism>
<evidence type="ECO:0000313" key="2">
    <source>
        <dbReference type="Proteomes" id="UP001197684"/>
    </source>
</evidence>
<evidence type="ECO:0008006" key="3">
    <source>
        <dbReference type="Google" id="ProtNLM"/>
    </source>
</evidence>